<comment type="caution">
    <text evidence="1">The sequence shown here is derived from an EMBL/GenBank/DDBJ whole genome shotgun (WGS) entry which is preliminary data.</text>
</comment>
<reference evidence="1 2" key="1">
    <citation type="submission" date="2024-06" db="EMBL/GenBank/DDBJ databases">
        <title>The Natural Products Discovery Center: Release of the First 8490 Sequenced Strains for Exploring Actinobacteria Biosynthetic Diversity.</title>
        <authorList>
            <person name="Kalkreuter E."/>
            <person name="Kautsar S.A."/>
            <person name="Yang D."/>
            <person name="Bader C.D."/>
            <person name="Teijaro C.N."/>
            <person name="Fluegel L."/>
            <person name="Davis C.M."/>
            <person name="Simpson J.R."/>
            <person name="Lauterbach L."/>
            <person name="Steele A.D."/>
            <person name="Gui C."/>
            <person name="Meng S."/>
            <person name="Li G."/>
            <person name="Viehrig K."/>
            <person name="Ye F."/>
            <person name="Su P."/>
            <person name="Kiefer A.F."/>
            <person name="Nichols A."/>
            <person name="Cepeda A.J."/>
            <person name="Yan W."/>
            <person name="Fan B."/>
            <person name="Jiang Y."/>
            <person name="Adhikari A."/>
            <person name="Zheng C.-J."/>
            <person name="Schuster L."/>
            <person name="Cowan T.M."/>
            <person name="Smanski M.J."/>
            <person name="Chevrette M.G."/>
            <person name="De Carvalho L.P.S."/>
            <person name="Shen B."/>
        </authorList>
    </citation>
    <scope>NUCLEOTIDE SEQUENCE [LARGE SCALE GENOMIC DNA]</scope>
    <source>
        <strain evidence="1 2">NPDC048946</strain>
    </source>
</reference>
<dbReference type="RefSeq" id="WP_358349173.1">
    <property type="nucleotide sequence ID" value="NZ_JBEZFP010000007.1"/>
</dbReference>
<dbReference type="Proteomes" id="UP001551482">
    <property type="component" value="Unassembled WGS sequence"/>
</dbReference>
<proteinExistence type="predicted"/>
<protein>
    <submittedName>
        <fullName evidence="1">Uncharacterized protein</fullName>
    </submittedName>
</protein>
<sequence length="99" mass="10513">MDDAPKGRRIDSAVAVERGFLNRQYGAFHLARTEREAEVIGSHLHASAPKVEFAATALVVIAVGTGCAELQEAQLYRTARSCGCASTAARTTRIATPPT</sequence>
<evidence type="ECO:0000313" key="2">
    <source>
        <dbReference type="Proteomes" id="UP001551482"/>
    </source>
</evidence>
<evidence type="ECO:0000313" key="1">
    <source>
        <dbReference type="EMBL" id="MEU8132785.1"/>
    </source>
</evidence>
<keyword evidence="2" id="KW-1185">Reference proteome</keyword>
<name>A0ABV3DAL8_9ACTN</name>
<accession>A0ABV3DAL8</accession>
<dbReference type="EMBL" id="JBEZFP010000007">
    <property type="protein sequence ID" value="MEU8132785.1"/>
    <property type="molecule type" value="Genomic_DNA"/>
</dbReference>
<gene>
    <name evidence="1" type="ORF">AB0C36_04670</name>
</gene>
<organism evidence="1 2">
    <name type="scientific">Streptodolium elevatio</name>
    <dbReference type="NCBI Taxonomy" id="3157996"/>
    <lineage>
        <taxon>Bacteria</taxon>
        <taxon>Bacillati</taxon>
        <taxon>Actinomycetota</taxon>
        <taxon>Actinomycetes</taxon>
        <taxon>Kitasatosporales</taxon>
        <taxon>Streptomycetaceae</taxon>
        <taxon>Streptodolium</taxon>
    </lineage>
</organism>